<evidence type="ECO:0008006" key="3">
    <source>
        <dbReference type="Google" id="ProtNLM"/>
    </source>
</evidence>
<proteinExistence type="predicted"/>
<dbReference type="Proteomes" id="UP001165384">
    <property type="component" value="Unassembled WGS sequence"/>
</dbReference>
<dbReference type="Gene3D" id="1.10.3210.10">
    <property type="entry name" value="Hypothetical protein af1432"/>
    <property type="match status" value="1"/>
</dbReference>
<evidence type="ECO:0000313" key="1">
    <source>
        <dbReference type="EMBL" id="MCG2578667.1"/>
    </source>
</evidence>
<dbReference type="RefSeq" id="WP_275712056.1">
    <property type="nucleotide sequence ID" value="NZ_JAKLTN010000004.1"/>
</dbReference>
<comment type="caution">
    <text evidence="1">The sequence shown here is derived from an EMBL/GenBank/DDBJ whole genome shotgun (WGS) entry which is preliminary data.</text>
</comment>
<accession>A0ABS9K671</accession>
<sequence length="204" mass="22266">MLSHNSSHQDKSYLSTCSGKHFCLQAPEAAQIDIKDIAHGLAYQCCYNGQTSHFYSLAQHSLLVAGLVPVQHRLAALLHDAAAAYFGGQAWSLRLLLPEFPALEKKIMAAVGEKFGVADFHASAIRRAHLIILSTEQRDVYPGTGIPLLSGASAPIPRRIDFMSPEEAKYQFLERFFELTRKPAAKKQASVGVRSLGSALGIHP</sequence>
<evidence type="ECO:0000313" key="2">
    <source>
        <dbReference type="Proteomes" id="UP001165384"/>
    </source>
</evidence>
<reference evidence="1" key="1">
    <citation type="submission" date="2022-01" db="EMBL/GenBank/DDBJ databases">
        <authorList>
            <person name="Jo J.-H."/>
            <person name="Im W.-T."/>
        </authorList>
    </citation>
    <scope>NUCLEOTIDE SEQUENCE</scope>
    <source>
        <strain evidence="1">XY25</strain>
    </source>
</reference>
<name>A0ABS9K671_9RHOO</name>
<dbReference type="EMBL" id="JAKLTN010000004">
    <property type="protein sequence ID" value="MCG2578667.1"/>
    <property type="molecule type" value="Genomic_DNA"/>
</dbReference>
<gene>
    <name evidence="1" type="ORF">LZ012_16840</name>
</gene>
<protein>
    <recommendedName>
        <fullName evidence="3">Phosphohydrolase</fullName>
    </recommendedName>
</protein>
<organism evidence="1 2">
    <name type="scientific">Dechloromonas hankyongensis</name>
    <dbReference type="NCBI Taxonomy" id="2908002"/>
    <lineage>
        <taxon>Bacteria</taxon>
        <taxon>Pseudomonadati</taxon>
        <taxon>Pseudomonadota</taxon>
        <taxon>Betaproteobacteria</taxon>
        <taxon>Rhodocyclales</taxon>
        <taxon>Azonexaceae</taxon>
        <taxon>Dechloromonas</taxon>
    </lineage>
</organism>
<dbReference type="SUPFAM" id="SSF109604">
    <property type="entry name" value="HD-domain/PDEase-like"/>
    <property type="match status" value="1"/>
</dbReference>
<keyword evidence="2" id="KW-1185">Reference proteome</keyword>